<organism evidence="1 2">
    <name type="scientific">Aliivibrio fischeri SR5</name>
    <dbReference type="NCBI Taxonomy" id="1088719"/>
    <lineage>
        <taxon>Bacteria</taxon>
        <taxon>Pseudomonadati</taxon>
        <taxon>Pseudomonadota</taxon>
        <taxon>Gammaproteobacteria</taxon>
        <taxon>Vibrionales</taxon>
        <taxon>Vibrionaceae</taxon>
        <taxon>Aliivibrio</taxon>
    </lineage>
</organism>
<protein>
    <submittedName>
        <fullName evidence="1">Uncharacterized protein</fullName>
    </submittedName>
</protein>
<proteinExistence type="predicted"/>
<accession>A0AAV3ELZ4</accession>
<dbReference type="RefSeq" id="WP_005423988.1">
    <property type="nucleotide sequence ID" value="NZ_JH584329.1"/>
</dbReference>
<gene>
    <name evidence="1" type="ORF">VFSR5_2707</name>
</gene>
<dbReference type="Proteomes" id="UP000004521">
    <property type="component" value="Unassembled WGS sequence"/>
</dbReference>
<evidence type="ECO:0000313" key="2">
    <source>
        <dbReference type="Proteomes" id="UP000004521"/>
    </source>
</evidence>
<evidence type="ECO:0000313" key="1">
    <source>
        <dbReference type="EMBL" id="EHN67982.1"/>
    </source>
</evidence>
<comment type="caution">
    <text evidence="1">The sequence shown here is derived from an EMBL/GenBank/DDBJ whole genome shotgun (WGS) entry which is preliminary data.</text>
</comment>
<dbReference type="EMBL" id="AHIH01000015">
    <property type="protein sequence ID" value="EHN67982.1"/>
    <property type="molecule type" value="Genomic_DNA"/>
</dbReference>
<sequence length="115" mass="13879">MNNRQNFIDLNIIITKQLKVQLLDNTYQKNDLNKYIIYKINKLAKKKEMTFLEALDAFIIKQNKLKQLDFLRKRCDLNKKNIKERRKQKMNNTLYNSTLKLPKGTITRKTWSDTK</sequence>
<name>A0AAV3ELZ4_ALIFS</name>
<dbReference type="AlphaFoldDB" id="A0AAV3ELZ4"/>
<reference evidence="1 2" key="1">
    <citation type="journal article" date="2012" name="J. Bacteriol.">
        <title>Draft Genome Sequence of Vibrio fischeri SR5, a Strain Isolated from the Light Organ of the Mediterranean Squid Sepiola robusta.</title>
        <authorList>
            <person name="Gyllborg M.C."/>
            <person name="Sahl J.W."/>
            <person name="Cronin D.C.III."/>
            <person name="Rasko D.A."/>
            <person name="Mandel M.J."/>
        </authorList>
    </citation>
    <scope>NUCLEOTIDE SEQUENCE [LARGE SCALE GENOMIC DNA]</scope>
    <source>
        <strain evidence="1 2">SR5</strain>
    </source>
</reference>